<feature type="compositionally biased region" description="Polar residues" evidence="1">
    <location>
        <begin position="42"/>
        <end position="52"/>
    </location>
</feature>
<feature type="compositionally biased region" description="Basic and acidic residues" evidence="1">
    <location>
        <begin position="8"/>
        <end position="22"/>
    </location>
</feature>
<evidence type="ECO:0000313" key="3">
    <source>
        <dbReference type="Proteomes" id="UP000466442"/>
    </source>
</evidence>
<comment type="caution">
    <text evidence="2">The sequence shown here is derived from an EMBL/GenBank/DDBJ whole genome shotgun (WGS) entry which is preliminary data.</text>
</comment>
<sequence length="147" mass="15966">MSHVSDTGSDKEKPDNHDEPHLHQGGAQQNIQSDETGHRQDTSTAGRTSDAFTQKRKIQEHREASTLLGTSRPTYAAVTARRTPHTNSPATDPGKKTHSLNKNVGEMRESTTPAETEVGRKTPGAPNLQEKGGRGHPILPRQKHGAI</sequence>
<accession>A0A8S9X846</accession>
<dbReference type="Proteomes" id="UP000466442">
    <property type="component" value="Unassembled WGS sequence"/>
</dbReference>
<gene>
    <name evidence="2" type="ORF">GE061_002860</name>
</gene>
<feature type="region of interest" description="Disordered" evidence="1">
    <location>
        <begin position="1"/>
        <end position="147"/>
    </location>
</feature>
<dbReference type="EMBL" id="WIXP02000010">
    <property type="protein sequence ID" value="KAF6204518.1"/>
    <property type="molecule type" value="Genomic_DNA"/>
</dbReference>
<dbReference type="AlphaFoldDB" id="A0A8S9X846"/>
<name>A0A8S9X846_APOLU</name>
<proteinExistence type="predicted"/>
<keyword evidence="3" id="KW-1185">Reference proteome</keyword>
<evidence type="ECO:0000313" key="2">
    <source>
        <dbReference type="EMBL" id="KAF6204518.1"/>
    </source>
</evidence>
<organism evidence="2 3">
    <name type="scientific">Apolygus lucorum</name>
    <name type="common">Small green plant bug</name>
    <name type="synonym">Lygocoris lucorum</name>
    <dbReference type="NCBI Taxonomy" id="248454"/>
    <lineage>
        <taxon>Eukaryota</taxon>
        <taxon>Metazoa</taxon>
        <taxon>Ecdysozoa</taxon>
        <taxon>Arthropoda</taxon>
        <taxon>Hexapoda</taxon>
        <taxon>Insecta</taxon>
        <taxon>Pterygota</taxon>
        <taxon>Neoptera</taxon>
        <taxon>Paraneoptera</taxon>
        <taxon>Hemiptera</taxon>
        <taxon>Heteroptera</taxon>
        <taxon>Panheteroptera</taxon>
        <taxon>Cimicomorpha</taxon>
        <taxon>Miridae</taxon>
        <taxon>Mirini</taxon>
        <taxon>Apolygus</taxon>
    </lineage>
</organism>
<protein>
    <submittedName>
        <fullName evidence="2">Uncharacterized protein</fullName>
    </submittedName>
</protein>
<reference evidence="2" key="1">
    <citation type="journal article" date="2021" name="Mol. Ecol. Resour.">
        <title>Apolygus lucorum genome provides insights into omnivorousness and mesophyll feeding.</title>
        <authorList>
            <person name="Liu Y."/>
            <person name="Liu H."/>
            <person name="Wang H."/>
            <person name="Huang T."/>
            <person name="Liu B."/>
            <person name="Yang B."/>
            <person name="Yin L."/>
            <person name="Li B."/>
            <person name="Zhang Y."/>
            <person name="Zhang S."/>
            <person name="Jiang F."/>
            <person name="Zhang X."/>
            <person name="Ren Y."/>
            <person name="Wang B."/>
            <person name="Wang S."/>
            <person name="Lu Y."/>
            <person name="Wu K."/>
            <person name="Fan W."/>
            <person name="Wang G."/>
        </authorList>
    </citation>
    <scope>NUCLEOTIDE SEQUENCE</scope>
    <source>
        <strain evidence="2">12Hb</strain>
    </source>
</reference>
<evidence type="ECO:0000256" key="1">
    <source>
        <dbReference type="SAM" id="MobiDB-lite"/>
    </source>
</evidence>